<keyword evidence="12" id="KW-1185">Reference proteome</keyword>
<evidence type="ECO:0000256" key="7">
    <source>
        <dbReference type="ARBA" id="ARBA00023136"/>
    </source>
</evidence>
<organism evidence="11 12">
    <name type="scientific">Thermodesulforhabdus norvegica</name>
    <dbReference type="NCBI Taxonomy" id="39841"/>
    <lineage>
        <taxon>Bacteria</taxon>
        <taxon>Pseudomonadati</taxon>
        <taxon>Thermodesulfobacteriota</taxon>
        <taxon>Syntrophobacteria</taxon>
        <taxon>Syntrophobacterales</taxon>
        <taxon>Thermodesulforhabdaceae</taxon>
        <taxon>Thermodesulforhabdus</taxon>
    </lineage>
</organism>
<evidence type="ECO:0000256" key="3">
    <source>
        <dbReference type="ARBA" id="ARBA00022475"/>
    </source>
</evidence>
<dbReference type="RefSeq" id="WP_093396484.1">
    <property type="nucleotide sequence ID" value="NZ_FOUU01000015.1"/>
</dbReference>
<dbReference type="EMBL" id="FOUU01000015">
    <property type="protein sequence ID" value="SFN10121.1"/>
    <property type="molecule type" value="Genomic_DNA"/>
</dbReference>
<dbReference type="Proteomes" id="UP000199611">
    <property type="component" value="Unassembled WGS sequence"/>
</dbReference>
<dbReference type="AlphaFoldDB" id="A0A1I4W8W4"/>
<keyword evidence="5 9" id="KW-0812">Transmembrane</keyword>
<evidence type="ECO:0000313" key="12">
    <source>
        <dbReference type="Proteomes" id="UP000199611"/>
    </source>
</evidence>
<comment type="similarity">
    <text evidence="8">Belongs to the TRAP transporter small permease family.</text>
</comment>
<feature type="transmembrane region" description="Helical" evidence="9">
    <location>
        <begin position="52"/>
        <end position="69"/>
    </location>
</feature>
<keyword evidence="3" id="KW-1003">Cell membrane</keyword>
<dbReference type="OrthoDB" id="5420906at2"/>
<dbReference type="GO" id="GO:0005886">
    <property type="term" value="C:plasma membrane"/>
    <property type="evidence" value="ECO:0007669"/>
    <property type="project" value="UniProtKB-SubCell"/>
</dbReference>
<evidence type="ECO:0000256" key="8">
    <source>
        <dbReference type="ARBA" id="ARBA00038436"/>
    </source>
</evidence>
<gene>
    <name evidence="11" type="ORF">SAMN05660836_02658</name>
</gene>
<keyword evidence="6 9" id="KW-1133">Transmembrane helix</keyword>
<proteinExistence type="inferred from homology"/>
<accession>A0A1I4W8W4</accession>
<comment type="subcellular location">
    <subcellularLocation>
        <location evidence="1">Cell inner membrane</location>
        <topology evidence="1">Multi-pass membrane protein</topology>
    </subcellularLocation>
</comment>
<evidence type="ECO:0000313" key="11">
    <source>
        <dbReference type="EMBL" id="SFN10121.1"/>
    </source>
</evidence>
<dbReference type="STRING" id="39841.SAMN05660836_02658"/>
<evidence type="ECO:0000256" key="6">
    <source>
        <dbReference type="ARBA" id="ARBA00022989"/>
    </source>
</evidence>
<feature type="domain" description="Tripartite ATP-independent periplasmic transporters DctQ component" evidence="10">
    <location>
        <begin position="27"/>
        <end position="157"/>
    </location>
</feature>
<sequence length="163" mass="18357">MKGSDGIIGRISYCLAAVAACLCLLLSLSVTVNVIARYVFHNPFSAAMEINQYLFCAITMFATAFSLREDAHVRVDVFRVRMSLRSRRRIDALTAPLTVALSSILVWFSIDELRLAILFNKRSNTEVGIPLWIVWSIMVVGSTGFFLEALNQQLRLMRPPQKE</sequence>
<evidence type="ECO:0000256" key="2">
    <source>
        <dbReference type="ARBA" id="ARBA00022448"/>
    </source>
</evidence>
<protein>
    <submittedName>
        <fullName evidence="11">TRAP-type mannitol/chloroaromatic compound transport system, small permease component</fullName>
    </submittedName>
</protein>
<evidence type="ECO:0000259" key="10">
    <source>
        <dbReference type="Pfam" id="PF04290"/>
    </source>
</evidence>
<reference evidence="11 12" key="1">
    <citation type="submission" date="2016-10" db="EMBL/GenBank/DDBJ databases">
        <authorList>
            <person name="de Groot N.N."/>
        </authorList>
    </citation>
    <scope>NUCLEOTIDE SEQUENCE [LARGE SCALE GENOMIC DNA]</scope>
    <source>
        <strain evidence="11 12">DSM 9990</strain>
    </source>
</reference>
<dbReference type="InterPro" id="IPR055348">
    <property type="entry name" value="DctQ"/>
</dbReference>
<dbReference type="PROSITE" id="PS51257">
    <property type="entry name" value="PROKAR_LIPOPROTEIN"/>
    <property type="match status" value="1"/>
</dbReference>
<feature type="transmembrane region" description="Helical" evidence="9">
    <location>
        <begin position="12"/>
        <end position="40"/>
    </location>
</feature>
<keyword evidence="2" id="KW-0813">Transport</keyword>
<feature type="transmembrane region" description="Helical" evidence="9">
    <location>
        <begin position="130"/>
        <end position="150"/>
    </location>
</feature>
<dbReference type="InterPro" id="IPR007387">
    <property type="entry name" value="TRAP_DctQ"/>
</dbReference>
<feature type="transmembrane region" description="Helical" evidence="9">
    <location>
        <begin position="90"/>
        <end position="110"/>
    </location>
</feature>
<keyword evidence="7 9" id="KW-0472">Membrane</keyword>
<evidence type="ECO:0000256" key="5">
    <source>
        <dbReference type="ARBA" id="ARBA00022692"/>
    </source>
</evidence>
<evidence type="ECO:0000256" key="4">
    <source>
        <dbReference type="ARBA" id="ARBA00022519"/>
    </source>
</evidence>
<evidence type="ECO:0000256" key="9">
    <source>
        <dbReference type="SAM" id="Phobius"/>
    </source>
</evidence>
<keyword evidence="4" id="KW-0997">Cell inner membrane</keyword>
<evidence type="ECO:0000256" key="1">
    <source>
        <dbReference type="ARBA" id="ARBA00004429"/>
    </source>
</evidence>
<name>A0A1I4W8W4_9BACT</name>
<dbReference type="Pfam" id="PF04290">
    <property type="entry name" value="DctQ"/>
    <property type="match status" value="1"/>
</dbReference>
<dbReference type="PANTHER" id="PTHR35011">
    <property type="entry name" value="2,3-DIKETO-L-GULONATE TRAP TRANSPORTER SMALL PERMEASE PROTEIN YIAM"/>
    <property type="match status" value="1"/>
</dbReference>